<comment type="caution">
    <text evidence="1">The sequence shown here is derived from an EMBL/GenBank/DDBJ whole genome shotgun (WGS) entry which is preliminary data.</text>
</comment>
<protein>
    <recommendedName>
        <fullName evidence="3">Secreted protein</fullName>
    </recommendedName>
</protein>
<evidence type="ECO:0000313" key="1">
    <source>
        <dbReference type="EMBL" id="MDT0608859.1"/>
    </source>
</evidence>
<reference evidence="1" key="1">
    <citation type="submission" date="2024-05" db="EMBL/GenBank/DDBJ databases">
        <title>30 novel species of actinomycetes from the DSMZ collection.</title>
        <authorList>
            <person name="Nouioui I."/>
        </authorList>
    </citation>
    <scope>NUCLEOTIDE SEQUENCE</scope>
    <source>
        <strain evidence="1">DSM 40712</strain>
    </source>
</reference>
<sequence length="179" mass="20448">MKPILLIDVDGPLNPWAAKPSRRPEGYQTHRMRPTGWEQPWQKPLRVWLNPSHGSALQALPFDLVWCTTWAHEANEWIGPHIGLPDLPVIEWPDGAQQPRSGCVGGTFWKTRHVVDWAAGRPFAWIDDDFEDIDREYVTHEHDGPALLHWVSPRDGLLDRDFKALAQWAARLETDGEAA</sequence>
<name>A0ABU3AF98_9ACTN</name>
<accession>A0ABU3AF98</accession>
<evidence type="ECO:0000313" key="2">
    <source>
        <dbReference type="Proteomes" id="UP001180724"/>
    </source>
</evidence>
<keyword evidence="2" id="KW-1185">Reference proteome</keyword>
<proteinExistence type="predicted"/>
<dbReference type="RefSeq" id="WP_311570448.1">
    <property type="nucleotide sequence ID" value="NZ_JAVRFH010000001.1"/>
</dbReference>
<dbReference type="Proteomes" id="UP001180724">
    <property type="component" value="Unassembled WGS sequence"/>
</dbReference>
<gene>
    <name evidence="1" type="ORF">RM812_01155</name>
</gene>
<organism evidence="1 2">
    <name type="scientific">Streptomyces lancefieldiae</name>
    <dbReference type="NCBI Taxonomy" id="3075520"/>
    <lineage>
        <taxon>Bacteria</taxon>
        <taxon>Bacillati</taxon>
        <taxon>Actinomycetota</taxon>
        <taxon>Actinomycetes</taxon>
        <taxon>Kitasatosporales</taxon>
        <taxon>Streptomycetaceae</taxon>
        <taxon>Streptomyces</taxon>
    </lineage>
</organism>
<evidence type="ECO:0008006" key="3">
    <source>
        <dbReference type="Google" id="ProtNLM"/>
    </source>
</evidence>
<dbReference type="EMBL" id="JAVRFH010000001">
    <property type="protein sequence ID" value="MDT0608859.1"/>
    <property type="molecule type" value="Genomic_DNA"/>
</dbReference>